<dbReference type="GO" id="GO:0071949">
    <property type="term" value="F:FAD binding"/>
    <property type="evidence" value="ECO:0007669"/>
    <property type="project" value="TreeGrafter"/>
</dbReference>
<dbReference type="FunFam" id="3.50.50.60:FF:000203">
    <property type="entry name" value="Related to sulfide:quinone oxidoreductase, mitochondrial"/>
    <property type="match status" value="1"/>
</dbReference>
<dbReference type="HOGENOM" id="CLU_030742_2_2_1"/>
<dbReference type="GO" id="GO:0070221">
    <property type="term" value="P:sulfide oxidation, using sulfide:quinone oxidoreductase"/>
    <property type="evidence" value="ECO:0007669"/>
    <property type="project" value="TreeGrafter"/>
</dbReference>
<protein>
    <submittedName>
        <fullName evidence="2">Sulfide quinone-reductase</fullName>
    </submittedName>
</protein>
<proteinExistence type="predicted"/>
<dbReference type="InterPro" id="IPR036188">
    <property type="entry name" value="FAD/NAD-bd_sf"/>
</dbReference>
<feature type="domain" description="FAD/NAD(P)-binding" evidence="1">
    <location>
        <begin position="40"/>
        <end position="155"/>
    </location>
</feature>
<dbReference type="EMBL" id="AHHD01000423">
    <property type="protein sequence ID" value="EKG12908.1"/>
    <property type="molecule type" value="Genomic_DNA"/>
</dbReference>
<dbReference type="GO" id="GO:0070224">
    <property type="term" value="F:sulfide:quinone oxidoreductase activity"/>
    <property type="evidence" value="ECO:0007669"/>
    <property type="project" value="TreeGrafter"/>
</dbReference>
<dbReference type="InParanoid" id="K2RE94"/>
<dbReference type="Pfam" id="PF07992">
    <property type="entry name" value="Pyr_redox_2"/>
    <property type="match status" value="1"/>
</dbReference>
<dbReference type="eggNOG" id="KOG3851">
    <property type="taxonomic scope" value="Eukaryota"/>
</dbReference>
<dbReference type="SUPFAM" id="SSF51905">
    <property type="entry name" value="FAD/NAD(P)-binding domain"/>
    <property type="match status" value="2"/>
</dbReference>
<name>K2RE94_MACPH</name>
<evidence type="ECO:0000313" key="3">
    <source>
        <dbReference type="Proteomes" id="UP000007129"/>
    </source>
</evidence>
<dbReference type="Proteomes" id="UP000007129">
    <property type="component" value="Unassembled WGS sequence"/>
</dbReference>
<dbReference type="VEuPathDB" id="FungiDB:MPH_09955"/>
<evidence type="ECO:0000313" key="2">
    <source>
        <dbReference type="EMBL" id="EKG12908.1"/>
    </source>
</evidence>
<organism evidence="2 3">
    <name type="scientific">Macrophomina phaseolina (strain MS6)</name>
    <name type="common">Charcoal rot fungus</name>
    <dbReference type="NCBI Taxonomy" id="1126212"/>
    <lineage>
        <taxon>Eukaryota</taxon>
        <taxon>Fungi</taxon>
        <taxon>Dikarya</taxon>
        <taxon>Ascomycota</taxon>
        <taxon>Pezizomycotina</taxon>
        <taxon>Dothideomycetes</taxon>
        <taxon>Dothideomycetes incertae sedis</taxon>
        <taxon>Botryosphaeriales</taxon>
        <taxon>Botryosphaeriaceae</taxon>
        <taxon>Macrophomina</taxon>
    </lineage>
</organism>
<reference evidence="2 3" key="1">
    <citation type="journal article" date="2012" name="BMC Genomics">
        <title>Tools to kill: Genome of one of the most destructive plant pathogenic fungi Macrophomina phaseolina.</title>
        <authorList>
            <person name="Islam M.S."/>
            <person name="Haque M.S."/>
            <person name="Islam M.M."/>
            <person name="Emdad E.M."/>
            <person name="Halim A."/>
            <person name="Hossen Q.M.M."/>
            <person name="Hossain M.Z."/>
            <person name="Ahmed B."/>
            <person name="Rahim S."/>
            <person name="Rahman M.S."/>
            <person name="Alam M.M."/>
            <person name="Hou S."/>
            <person name="Wan X."/>
            <person name="Saito J.A."/>
            <person name="Alam M."/>
        </authorList>
    </citation>
    <scope>NUCLEOTIDE SEQUENCE [LARGE SCALE GENOMIC DNA]</scope>
    <source>
        <strain evidence="2 3">MS6</strain>
    </source>
</reference>
<gene>
    <name evidence="2" type="ORF">MPH_09955</name>
</gene>
<accession>K2RE94</accession>
<sequence length="450" mass="48833">MLRSRLTSAACTAGRSAVSAQTPRSYATVSPVSSAARDHKVVVIGGGSAGLAISHQLLRSGRFAQDDVAVVDPAEWHHYQPGWTLVGGGLKNKEDLRRPLKSLIDPKLKFYNDSVGTFSPESNAVTLANGGKLNYEQLVVAPGISVNFDSIKGLPEALANPDSLVSTIYGYNYCDKVFSTIQRLKQGNAIFTMPAGVIKCAGAPQKAMWLALDHWKKAGLYNPGNPADSPIKISFATGLPVMFGVPKYSAKLEELRKERGVEGLFQHDLVAIEGNTAVFARPDGQEQVKKQFDFLHTVPKMGPYAFVKNSALANEAGYVDVDDATTRHKKYANVWSAGDASSLPTSKTAAAITAEAPVLVRNLLQSLEGKEADATYDGYTSCPLLTEYGKVLLAEFKYGGVPKETFGEKLGIDQATPRRAFYHLKKDFFPWVYYKSMVKGTWGGPKGWRS</sequence>
<dbReference type="InterPro" id="IPR015904">
    <property type="entry name" value="Sulphide_quinone_reductase"/>
</dbReference>
<dbReference type="PANTHER" id="PTHR10632">
    <property type="entry name" value="SULFIDE:QUINONE OXIDOREDUCTASE"/>
    <property type="match status" value="1"/>
</dbReference>
<dbReference type="Gene3D" id="3.50.50.60">
    <property type="entry name" value="FAD/NAD(P)-binding domain"/>
    <property type="match status" value="2"/>
</dbReference>
<evidence type="ECO:0000259" key="1">
    <source>
        <dbReference type="Pfam" id="PF07992"/>
    </source>
</evidence>
<dbReference type="OrthoDB" id="5376590at2759"/>
<comment type="caution">
    <text evidence="2">The sequence shown here is derived from an EMBL/GenBank/DDBJ whole genome shotgun (WGS) entry which is preliminary data.</text>
</comment>
<dbReference type="PANTHER" id="PTHR10632:SF2">
    <property type="entry name" value="SULFIDE:QUINONE OXIDOREDUCTASE, MITOCHONDRIAL"/>
    <property type="match status" value="1"/>
</dbReference>
<dbReference type="GO" id="GO:0005739">
    <property type="term" value="C:mitochondrion"/>
    <property type="evidence" value="ECO:0007669"/>
    <property type="project" value="TreeGrafter"/>
</dbReference>
<dbReference type="AlphaFoldDB" id="K2RE94"/>
<dbReference type="InterPro" id="IPR023753">
    <property type="entry name" value="FAD/NAD-binding_dom"/>
</dbReference>
<dbReference type="STRING" id="1126212.K2RE94"/>